<evidence type="ECO:0000313" key="1">
    <source>
        <dbReference type="EMBL" id="QJW97337.1"/>
    </source>
</evidence>
<dbReference type="KEGG" id="ftj:FTUN_4907"/>
<accession>A0A6M5YTC0</accession>
<organism evidence="1 2">
    <name type="scientific">Frigoriglobus tundricola</name>
    <dbReference type="NCBI Taxonomy" id="2774151"/>
    <lineage>
        <taxon>Bacteria</taxon>
        <taxon>Pseudomonadati</taxon>
        <taxon>Planctomycetota</taxon>
        <taxon>Planctomycetia</taxon>
        <taxon>Gemmatales</taxon>
        <taxon>Gemmataceae</taxon>
        <taxon>Frigoriglobus</taxon>
    </lineage>
</organism>
<dbReference type="Proteomes" id="UP000503447">
    <property type="component" value="Chromosome"/>
</dbReference>
<proteinExistence type="predicted"/>
<dbReference type="AlphaFoldDB" id="A0A6M5YTC0"/>
<gene>
    <name evidence="1" type="ORF">FTUN_4907</name>
</gene>
<sequence>MTDSDTARLDDYRFQMGHDAGNLAMALDQLTDAITALNQHTVYYRLEQGQRKAPPPDLVPLIAVLADAKKLVQDSLLRLKGKE</sequence>
<keyword evidence="2" id="KW-1185">Reference proteome</keyword>
<dbReference type="RefSeq" id="WP_171472724.1">
    <property type="nucleotide sequence ID" value="NZ_CP053452.2"/>
</dbReference>
<dbReference type="EMBL" id="CP053452">
    <property type="protein sequence ID" value="QJW97337.1"/>
    <property type="molecule type" value="Genomic_DNA"/>
</dbReference>
<name>A0A6M5YTC0_9BACT</name>
<reference evidence="2" key="1">
    <citation type="submission" date="2020-05" db="EMBL/GenBank/DDBJ databases">
        <title>Frigoriglobus tundricola gen. nov., sp. nov., a psychrotolerant cellulolytic planctomycete of the family Gemmataceae with two divergent copies of 16S rRNA gene.</title>
        <authorList>
            <person name="Kulichevskaya I.S."/>
            <person name="Ivanova A.A."/>
            <person name="Naumoff D.G."/>
            <person name="Beletsky A.V."/>
            <person name="Rijpstra W.I.C."/>
            <person name="Sinninghe Damste J.S."/>
            <person name="Mardanov A.V."/>
            <person name="Ravin N.V."/>
            <person name="Dedysh S.N."/>
        </authorList>
    </citation>
    <scope>NUCLEOTIDE SEQUENCE [LARGE SCALE GENOMIC DNA]</scope>
    <source>
        <strain evidence="2">PL17</strain>
    </source>
</reference>
<protein>
    <submittedName>
        <fullName evidence="1">Uncharacterized protein</fullName>
    </submittedName>
</protein>
<evidence type="ECO:0000313" key="2">
    <source>
        <dbReference type="Proteomes" id="UP000503447"/>
    </source>
</evidence>